<sequence>MSITCRVMTDDDRTRWDDFVLAHPAGHFFHRAAWQDVIKTAFGQRPYFMLAERAGAICGLLPLVHMKSRLFHRNTLVSTPFCVYGGPIGSDDAVIEALIEAATALMRQIGADSLELRTIHDPVQRPGWQPGPPIYDTFRRALPPDEEVCLKLIPRKQRAVVRKGIELGLTSRIDRDWRRFFGLYAESVHNLGTPVFPARYFRLLLDCFGTDAEVLTVYDGDTALCAVLSFAYKGEISPYYAGGGTAARGKGGHDFMYWQVMRRAIALGLGTFDFGRSKRDTGPHKFKTNWGFTPTPLGYQFLLQPGATLPDTNPLSPKYQRKIELWKRLPRPVANALGPFIVRGLG</sequence>
<dbReference type="EMBL" id="FTNE01000020">
    <property type="protein sequence ID" value="SIR22380.1"/>
    <property type="molecule type" value="Genomic_DNA"/>
</dbReference>
<comment type="caution">
    <text evidence="2">The sequence shown here is derived from an EMBL/GenBank/DDBJ whole genome shotgun (WGS) entry which is preliminary data.</text>
</comment>
<dbReference type="RefSeq" id="WP_029313097.1">
    <property type="nucleotide sequence ID" value="NZ_FTNE01000020.1"/>
</dbReference>
<name>A0A8G2CMF1_ACIRU</name>
<dbReference type="Proteomes" id="UP000186308">
    <property type="component" value="Unassembled WGS sequence"/>
</dbReference>
<keyword evidence="3" id="KW-1185">Reference proteome</keyword>
<dbReference type="PANTHER" id="PTHR36174:SF1">
    <property type="entry name" value="LIPID II:GLYCINE GLYCYLTRANSFERASE"/>
    <property type="match status" value="1"/>
</dbReference>
<dbReference type="InterPro" id="IPR038740">
    <property type="entry name" value="BioF2-like_GNAT_dom"/>
</dbReference>
<accession>A0A8G2CMF1</accession>
<organism evidence="2 3">
    <name type="scientific">Acidiphilium rubrum</name>
    <dbReference type="NCBI Taxonomy" id="526"/>
    <lineage>
        <taxon>Bacteria</taxon>
        <taxon>Pseudomonadati</taxon>
        <taxon>Pseudomonadota</taxon>
        <taxon>Alphaproteobacteria</taxon>
        <taxon>Acetobacterales</taxon>
        <taxon>Acidocellaceae</taxon>
        <taxon>Acidiphilium</taxon>
    </lineage>
</organism>
<dbReference type="PANTHER" id="PTHR36174">
    <property type="entry name" value="LIPID II:GLYCINE GLYCYLTRANSFERASE"/>
    <property type="match status" value="1"/>
</dbReference>
<dbReference type="AlphaFoldDB" id="A0A8G2CMF1"/>
<evidence type="ECO:0000313" key="2">
    <source>
        <dbReference type="EMBL" id="SIR22380.1"/>
    </source>
</evidence>
<gene>
    <name evidence="2" type="ORF">SAMN05421828_12019</name>
</gene>
<dbReference type="InterPro" id="IPR017469">
    <property type="entry name" value="PEP-CTERM_FemAB-rel"/>
</dbReference>
<dbReference type="InterPro" id="IPR050644">
    <property type="entry name" value="PG_Glycine_Bridge_Synth"/>
</dbReference>
<reference evidence="2 3" key="1">
    <citation type="submission" date="2017-01" db="EMBL/GenBank/DDBJ databases">
        <authorList>
            <person name="Varghese N."/>
            <person name="Submissions S."/>
        </authorList>
    </citation>
    <scope>NUCLEOTIDE SEQUENCE [LARGE SCALE GENOMIC DNA]</scope>
    <source>
        <strain evidence="2 3">ATCC 35905</strain>
    </source>
</reference>
<evidence type="ECO:0000259" key="1">
    <source>
        <dbReference type="Pfam" id="PF13480"/>
    </source>
</evidence>
<evidence type="ECO:0000313" key="3">
    <source>
        <dbReference type="Proteomes" id="UP000186308"/>
    </source>
</evidence>
<protein>
    <submittedName>
        <fullName evidence="2">FemAB-related protein, PEP-CTERM system-associated</fullName>
    </submittedName>
</protein>
<dbReference type="InterPro" id="IPR016181">
    <property type="entry name" value="Acyl_CoA_acyltransferase"/>
</dbReference>
<dbReference type="OrthoDB" id="9773932at2"/>
<dbReference type="Pfam" id="PF13480">
    <property type="entry name" value="Acetyltransf_6"/>
    <property type="match status" value="1"/>
</dbReference>
<dbReference type="SUPFAM" id="SSF55729">
    <property type="entry name" value="Acyl-CoA N-acyltransferases (Nat)"/>
    <property type="match status" value="2"/>
</dbReference>
<proteinExistence type="predicted"/>
<feature type="domain" description="BioF2-like acetyltransferase" evidence="1">
    <location>
        <begin position="166"/>
        <end position="278"/>
    </location>
</feature>
<dbReference type="NCBIfam" id="TIGR03019">
    <property type="entry name" value="pepcterm_femAB"/>
    <property type="match status" value="1"/>
</dbReference>
<dbReference type="Gene3D" id="3.40.630.30">
    <property type="match status" value="2"/>
</dbReference>